<dbReference type="RefSeq" id="XP_025375608.1">
    <property type="nucleotide sequence ID" value="XM_025522400.1"/>
</dbReference>
<evidence type="ECO:0000256" key="5">
    <source>
        <dbReference type="ARBA" id="ARBA00023015"/>
    </source>
</evidence>
<feature type="compositionally biased region" description="Basic and acidic residues" evidence="10">
    <location>
        <begin position="240"/>
        <end position="257"/>
    </location>
</feature>
<keyword evidence="5" id="KW-0805">Transcription regulation</keyword>
<feature type="domain" description="Transcriptional repressor Tup1 N-terminal" evidence="11">
    <location>
        <begin position="79"/>
        <end position="154"/>
    </location>
</feature>
<dbReference type="Gene3D" id="1.20.5.340">
    <property type="match status" value="1"/>
</dbReference>
<dbReference type="InterPro" id="IPR019775">
    <property type="entry name" value="WD40_repeat_CS"/>
</dbReference>
<feature type="repeat" description="WD" evidence="9">
    <location>
        <begin position="421"/>
        <end position="462"/>
    </location>
</feature>
<feature type="repeat" description="WD" evidence="9">
    <location>
        <begin position="572"/>
        <end position="613"/>
    </location>
</feature>
<dbReference type="GO" id="GO:0005634">
    <property type="term" value="C:nucleus"/>
    <property type="evidence" value="ECO:0007669"/>
    <property type="project" value="UniProtKB-SubCell"/>
</dbReference>
<keyword evidence="6" id="KW-0804">Transcription</keyword>
<feature type="compositionally biased region" description="Gly residues" evidence="10">
    <location>
        <begin position="189"/>
        <end position="199"/>
    </location>
</feature>
<evidence type="ECO:0000256" key="2">
    <source>
        <dbReference type="ARBA" id="ARBA00022491"/>
    </source>
</evidence>
<feature type="region of interest" description="Disordered" evidence="10">
    <location>
        <begin position="153"/>
        <end position="297"/>
    </location>
</feature>
<feature type="repeat" description="WD" evidence="9">
    <location>
        <begin position="478"/>
        <end position="512"/>
    </location>
</feature>
<dbReference type="InterPro" id="IPR013890">
    <property type="entry name" value="Tscrpt_rep_Tup1_N"/>
</dbReference>
<feature type="compositionally biased region" description="Basic and acidic residues" evidence="10">
    <location>
        <begin position="223"/>
        <end position="233"/>
    </location>
</feature>
<dbReference type="PROSITE" id="PS00678">
    <property type="entry name" value="WD_REPEATS_1"/>
    <property type="match status" value="3"/>
</dbReference>
<feature type="compositionally biased region" description="Gly residues" evidence="10">
    <location>
        <begin position="13"/>
        <end position="40"/>
    </location>
</feature>
<feature type="compositionally biased region" description="Pro residues" evidence="10">
    <location>
        <begin position="43"/>
        <end position="54"/>
    </location>
</feature>
<dbReference type="PROSITE" id="PS50294">
    <property type="entry name" value="WD_REPEATS_REGION"/>
    <property type="match status" value="6"/>
</dbReference>
<dbReference type="Gene3D" id="2.130.10.10">
    <property type="entry name" value="YVTN repeat-like/Quinoprotein amine dehydrogenase"/>
    <property type="match status" value="1"/>
</dbReference>
<reference evidence="12 13" key="1">
    <citation type="journal article" date="2018" name="Mol. Biol. Evol.">
        <title>Broad Genomic Sampling Reveals a Smut Pathogenic Ancestry of the Fungal Clade Ustilaginomycotina.</title>
        <authorList>
            <person name="Kijpornyongpan T."/>
            <person name="Mondo S.J."/>
            <person name="Barry K."/>
            <person name="Sandor L."/>
            <person name="Lee J."/>
            <person name="Lipzen A."/>
            <person name="Pangilinan J."/>
            <person name="LaButti K."/>
            <person name="Hainaut M."/>
            <person name="Henrissat B."/>
            <person name="Grigoriev I.V."/>
            <person name="Spatafora J.W."/>
            <person name="Aime M.C."/>
        </authorList>
    </citation>
    <scope>NUCLEOTIDE SEQUENCE [LARGE SCALE GENOMIC DNA]</scope>
    <source>
        <strain evidence="12 13">MCA 4198</strain>
    </source>
</reference>
<gene>
    <name evidence="12" type="ORF">FA10DRAFT_268602</name>
</gene>
<dbReference type="SMART" id="SM00320">
    <property type="entry name" value="WD40"/>
    <property type="match status" value="7"/>
</dbReference>
<keyword evidence="4" id="KW-0677">Repeat</keyword>
<keyword evidence="2" id="KW-0678">Repressor</keyword>
<feature type="repeat" description="WD" evidence="9">
    <location>
        <begin position="386"/>
        <end position="420"/>
    </location>
</feature>
<sequence length="651" mass="68447">MYANPRSLVPAGAGSGGAPAGSSGGPGGGAGGAGGAGVAGGPSQPPPVPGPNPPGSGAGGAAPGPGGAPGGAGPAAAARLADLLDFVRHEFDLVGNDAATLKAQRDEFEHRIGQQVSEVQMMQQHIMDLEARHTNMTQQYEDEIKRLRNIVDSRPQEGNGNGSNFPGPPHLPTSGGGGPPPIASKPSSSGGGASGGFGGPSDPYRNGYDRERPNGEGASVKRLRMDDRERDRYGPPSPAADRDRDGRPAKREDRDRMGGSSAPSPYPSHAQPSGAYGRDHEPSAAAGNTSLADLSELDPDEVPKELKKEGSDWLAIFNPKVKRVLDVNLVHTLMHESVVCCVRFSPDGKSLATGCNKSAQIYDTKTGAKTCVLSDQPPNHKGDLYIRSVCFSPDGRLLATGAEDRQIRIWNIATKKVKHIFAGHKQEIYSLDFSRDGRIIASGSGDKTVRIWDVESGTLLHTLYTSPGQEQGPSEAGVTSVSISSDNRLVAAGALDTLVRVWDTRTGQQLEKLRGHKDSIYSVSFAPDGRTLVSGSLDKTLKMWDLSATVRALDADAPEEERAGNATCATTFLGHKDYVLSVSCSPDGQWIASGSKDRGVQFWDPRTAQTQFVLQGHKNSVIAINLSPAGNLLASGSGDFNARIWSYDSIA</sequence>
<dbReference type="OrthoDB" id="17410at2759"/>
<accession>A0A316YFT2</accession>
<dbReference type="Pfam" id="PF00400">
    <property type="entry name" value="WD40"/>
    <property type="match status" value="7"/>
</dbReference>
<evidence type="ECO:0000259" key="11">
    <source>
        <dbReference type="Pfam" id="PF08581"/>
    </source>
</evidence>
<evidence type="ECO:0000313" key="13">
    <source>
        <dbReference type="Proteomes" id="UP000245768"/>
    </source>
</evidence>
<dbReference type="STRING" id="215250.A0A316YFT2"/>
<dbReference type="FunFam" id="2.130.10.10:FF:000503">
    <property type="entry name" value="Glucose repression regulatory protein TUP1"/>
    <property type="match status" value="1"/>
</dbReference>
<keyword evidence="3 9" id="KW-0853">WD repeat</keyword>
<evidence type="ECO:0000256" key="3">
    <source>
        <dbReference type="ARBA" id="ARBA00022574"/>
    </source>
</evidence>
<evidence type="ECO:0000256" key="1">
    <source>
        <dbReference type="ARBA" id="ARBA00004123"/>
    </source>
</evidence>
<feature type="repeat" description="WD" evidence="9">
    <location>
        <begin position="614"/>
        <end position="651"/>
    </location>
</feature>
<evidence type="ECO:0000256" key="6">
    <source>
        <dbReference type="ARBA" id="ARBA00023163"/>
    </source>
</evidence>
<dbReference type="InterPro" id="IPR020472">
    <property type="entry name" value="WD40_PAC1"/>
</dbReference>
<dbReference type="PANTHER" id="PTHR19848">
    <property type="entry name" value="WD40 REPEAT PROTEIN"/>
    <property type="match status" value="1"/>
</dbReference>
<feature type="region of interest" description="Disordered" evidence="10">
    <location>
        <begin position="1"/>
        <end position="75"/>
    </location>
</feature>
<evidence type="ECO:0000256" key="8">
    <source>
        <dbReference type="ARBA" id="ARBA00060760"/>
    </source>
</evidence>
<organism evidence="12 13">
    <name type="scientific">Acaromyces ingoldii</name>
    <dbReference type="NCBI Taxonomy" id="215250"/>
    <lineage>
        <taxon>Eukaryota</taxon>
        <taxon>Fungi</taxon>
        <taxon>Dikarya</taxon>
        <taxon>Basidiomycota</taxon>
        <taxon>Ustilaginomycotina</taxon>
        <taxon>Exobasidiomycetes</taxon>
        <taxon>Exobasidiales</taxon>
        <taxon>Cryptobasidiaceae</taxon>
        <taxon>Acaromyces</taxon>
    </lineage>
</organism>
<keyword evidence="13" id="KW-1185">Reference proteome</keyword>
<dbReference type="InterPro" id="IPR015943">
    <property type="entry name" value="WD40/YVTN_repeat-like_dom_sf"/>
</dbReference>
<comment type="subcellular location">
    <subcellularLocation>
        <location evidence="1">Nucleus</location>
    </subcellularLocation>
</comment>
<dbReference type="CDD" id="cd00200">
    <property type="entry name" value="WD40"/>
    <property type="match status" value="1"/>
</dbReference>
<comment type="similarity">
    <text evidence="8">Belongs to the WD repeat TUP1 family.</text>
</comment>
<dbReference type="InterPro" id="IPR001680">
    <property type="entry name" value="WD40_rpt"/>
</dbReference>
<protein>
    <submittedName>
        <fullName evidence="12">WD40 repeat-like protein</fullName>
    </submittedName>
</protein>
<evidence type="ECO:0000256" key="9">
    <source>
        <dbReference type="PROSITE-ProRule" id="PRU00221"/>
    </source>
</evidence>
<feature type="repeat" description="WD" evidence="9">
    <location>
        <begin position="513"/>
        <end position="547"/>
    </location>
</feature>
<proteinExistence type="inferred from homology"/>
<dbReference type="GeneID" id="37044316"/>
<evidence type="ECO:0000256" key="4">
    <source>
        <dbReference type="ARBA" id="ARBA00022737"/>
    </source>
</evidence>
<dbReference type="InterPro" id="IPR036322">
    <property type="entry name" value="WD40_repeat_dom_sf"/>
</dbReference>
<dbReference type="EMBL" id="KZ819638">
    <property type="protein sequence ID" value="PWN88410.1"/>
    <property type="molecule type" value="Genomic_DNA"/>
</dbReference>
<dbReference type="FunCoup" id="A0A316YFT2">
    <property type="interactions" value="95"/>
</dbReference>
<keyword evidence="7" id="KW-0539">Nucleus</keyword>
<dbReference type="AlphaFoldDB" id="A0A316YFT2"/>
<feature type="compositionally biased region" description="Gly residues" evidence="10">
    <location>
        <begin position="56"/>
        <end position="73"/>
    </location>
</feature>
<evidence type="ECO:0000256" key="10">
    <source>
        <dbReference type="SAM" id="MobiDB-lite"/>
    </source>
</evidence>
<dbReference type="InParanoid" id="A0A316YFT2"/>
<dbReference type="Proteomes" id="UP000245768">
    <property type="component" value="Unassembled WGS sequence"/>
</dbReference>
<dbReference type="PROSITE" id="PS50082">
    <property type="entry name" value="WD_REPEATS_2"/>
    <property type="match status" value="6"/>
</dbReference>
<dbReference type="PANTHER" id="PTHR19848:SF8">
    <property type="entry name" value="F-BOX AND WD REPEAT DOMAIN CONTAINING 7"/>
    <property type="match status" value="1"/>
</dbReference>
<dbReference type="PRINTS" id="PR00320">
    <property type="entry name" value="GPROTEINBRPT"/>
</dbReference>
<evidence type="ECO:0000256" key="7">
    <source>
        <dbReference type="ARBA" id="ARBA00023242"/>
    </source>
</evidence>
<evidence type="ECO:0000313" key="12">
    <source>
        <dbReference type="EMBL" id="PWN88410.1"/>
    </source>
</evidence>
<dbReference type="Pfam" id="PF08581">
    <property type="entry name" value="Tup_N"/>
    <property type="match status" value="1"/>
</dbReference>
<name>A0A316YFT2_9BASI</name>
<dbReference type="SUPFAM" id="SSF50978">
    <property type="entry name" value="WD40 repeat-like"/>
    <property type="match status" value="1"/>
</dbReference>